<gene>
    <name evidence="4" type="ORF">GH754_01720</name>
</gene>
<reference evidence="4 5" key="1">
    <citation type="submission" date="2019-11" db="EMBL/GenBank/DDBJ databases">
        <authorList>
            <person name="Li J."/>
        </authorList>
    </citation>
    <scope>NUCLEOTIDE SEQUENCE [LARGE SCALE GENOMIC DNA]</scope>
    <source>
        <strain evidence="4 5">J4</strain>
    </source>
</reference>
<accession>A0A6G1X226</accession>
<proteinExistence type="predicted"/>
<dbReference type="OrthoDB" id="9804551at2"/>
<feature type="domain" description="Carrier" evidence="3">
    <location>
        <begin position="1"/>
        <end position="76"/>
    </location>
</feature>
<evidence type="ECO:0000259" key="3">
    <source>
        <dbReference type="PROSITE" id="PS50075"/>
    </source>
</evidence>
<evidence type="ECO:0000256" key="1">
    <source>
        <dbReference type="ARBA" id="ARBA00022450"/>
    </source>
</evidence>
<evidence type="ECO:0000256" key="2">
    <source>
        <dbReference type="ARBA" id="ARBA00022553"/>
    </source>
</evidence>
<evidence type="ECO:0000313" key="5">
    <source>
        <dbReference type="Proteomes" id="UP000480185"/>
    </source>
</evidence>
<dbReference type="AlphaFoldDB" id="A0A6G1X226"/>
<evidence type="ECO:0000313" key="4">
    <source>
        <dbReference type="EMBL" id="MRG85041.1"/>
    </source>
</evidence>
<dbReference type="InterPro" id="IPR009081">
    <property type="entry name" value="PP-bd_ACP"/>
</dbReference>
<keyword evidence="5" id="KW-1185">Reference proteome</keyword>
<dbReference type="Pfam" id="PF00550">
    <property type="entry name" value="PP-binding"/>
    <property type="match status" value="1"/>
</dbReference>
<dbReference type="InterPro" id="IPR006162">
    <property type="entry name" value="Ppantetheine_attach_site"/>
</dbReference>
<organism evidence="4 5">
    <name type="scientific">Salinibacillus xinjiangensis</name>
    <dbReference type="NCBI Taxonomy" id="1229268"/>
    <lineage>
        <taxon>Bacteria</taxon>
        <taxon>Bacillati</taxon>
        <taxon>Bacillota</taxon>
        <taxon>Bacilli</taxon>
        <taxon>Bacillales</taxon>
        <taxon>Bacillaceae</taxon>
        <taxon>Salinibacillus</taxon>
    </lineage>
</organism>
<dbReference type="RefSeq" id="WP_153726996.1">
    <property type="nucleotide sequence ID" value="NZ_WJNH01000001.1"/>
</dbReference>
<dbReference type="SUPFAM" id="SSF47336">
    <property type="entry name" value="ACP-like"/>
    <property type="match status" value="1"/>
</dbReference>
<sequence length="76" mass="8306">MTFDQFRQLIADISHAPIEAIQEHSSFRDDIGIDSLQMVNLLVAVAEKTGVSLGNLTDSDDYVSPGNLYYALFGGN</sequence>
<name>A0A6G1X226_9BACI</name>
<keyword evidence="1" id="KW-0596">Phosphopantetheine</keyword>
<dbReference type="Gene3D" id="1.10.1200.10">
    <property type="entry name" value="ACP-like"/>
    <property type="match status" value="1"/>
</dbReference>
<comment type="caution">
    <text evidence="4">The sequence shown here is derived from an EMBL/GenBank/DDBJ whole genome shotgun (WGS) entry which is preliminary data.</text>
</comment>
<keyword evidence="2" id="KW-0597">Phosphoprotein</keyword>
<dbReference type="PROSITE" id="PS00012">
    <property type="entry name" value="PHOSPHOPANTETHEINE"/>
    <property type="match status" value="1"/>
</dbReference>
<protein>
    <recommendedName>
        <fullName evidence="3">Carrier domain-containing protein</fullName>
    </recommendedName>
</protein>
<dbReference type="Proteomes" id="UP000480185">
    <property type="component" value="Unassembled WGS sequence"/>
</dbReference>
<dbReference type="InterPro" id="IPR036736">
    <property type="entry name" value="ACP-like_sf"/>
</dbReference>
<dbReference type="EMBL" id="WJNH01000001">
    <property type="protein sequence ID" value="MRG85041.1"/>
    <property type="molecule type" value="Genomic_DNA"/>
</dbReference>
<dbReference type="PROSITE" id="PS50075">
    <property type="entry name" value="CARRIER"/>
    <property type="match status" value="1"/>
</dbReference>